<reference evidence="2" key="1">
    <citation type="submission" date="2020-05" db="EMBL/GenBank/DDBJ databases">
        <title>Frigoriglobus tundricola gen. nov., sp. nov., a psychrotolerant cellulolytic planctomycete of the family Gemmataceae with two divergent copies of 16S rRNA gene.</title>
        <authorList>
            <person name="Kulichevskaya I.S."/>
            <person name="Ivanova A.A."/>
            <person name="Naumoff D.G."/>
            <person name="Beletsky A.V."/>
            <person name="Rijpstra W.I.C."/>
            <person name="Sinninghe Damste J.S."/>
            <person name="Mardanov A.V."/>
            <person name="Ravin N.V."/>
            <person name="Dedysh S.N."/>
        </authorList>
    </citation>
    <scope>NUCLEOTIDE SEQUENCE [LARGE SCALE GENOMIC DNA]</scope>
    <source>
        <strain evidence="2">PL17</strain>
    </source>
</reference>
<dbReference type="KEGG" id="ftj:FTUN_3032"/>
<name>A0A6M5YQB2_9BACT</name>
<proteinExistence type="predicted"/>
<accession>A0A6M5YQB2</accession>
<sequence>MNSYSTRGLTPRRSPDFSPHLIFPSVLSSINFADAVTALAWNGFSH</sequence>
<dbReference type="Proteomes" id="UP000503447">
    <property type="component" value="Chromosome"/>
</dbReference>
<organism evidence="1 2">
    <name type="scientific">Frigoriglobus tundricola</name>
    <dbReference type="NCBI Taxonomy" id="2774151"/>
    <lineage>
        <taxon>Bacteria</taxon>
        <taxon>Pseudomonadati</taxon>
        <taxon>Planctomycetota</taxon>
        <taxon>Planctomycetia</taxon>
        <taxon>Gemmatales</taxon>
        <taxon>Gemmataceae</taxon>
        <taxon>Frigoriglobus</taxon>
    </lineage>
</organism>
<evidence type="ECO:0000313" key="2">
    <source>
        <dbReference type="Proteomes" id="UP000503447"/>
    </source>
</evidence>
<dbReference type="EMBL" id="CP053452">
    <property type="protein sequence ID" value="QJW95483.1"/>
    <property type="molecule type" value="Genomic_DNA"/>
</dbReference>
<evidence type="ECO:0000313" key="1">
    <source>
        <dbReference type="EMBL" id="QJW95483.1"/>
    </source>
</evidence>
<gene>
    <name evidence="1" type="ORF">FTUN_3032</name>
</gene>
<dbReference type="AlphaFoldDB" id="A0A6M5YQB2"/>
<keyword evidence="2" id="KW-1185">Reference proteome</keyword>
<protein>
    <submittedName>
        <fullName evidence="1">Uncharacterized protein</fullName>
    </submittedName>
</protein>